<dbReference type="EMBL" id="JAQTJH010000013">
    <property type="protein sequence ID" value="MDK2062911.1"/>
    <property type="molecule type" value="Genomic_DNA"/>
</dbReference>
<dbReference type="RefSeq" id="WP_151946101.1">
    <property type="nucleotide sequence ID" value="NZ_CABVQX010000003.1"/>
</dbReference>
<proteinExistence type="predicted"/>
<evidence type="ECO:0000313" key="1">
    <source>
        <dbReference type="EMBL" id="MDK2062911.1"/>
    </source>
</evidence>
<reference evidence="1" key="1">
    <citation type="journal article" date="2023" name="Antibiotics">
        <title>Genomic Characterization of Antibiotic-Resistant Campylobacterales Isolated from Chilean Poultry Meat.</title>
        <authorList>
            <person name="Concha-Toloza M."/>
            <person name="Lopez-Cantillo M."/>
            <person name="Molina-Mora J.A."/>
            <person name="Collado L."/>
        </authorList>
    </citation>
    <scope>NUCLEOTIDE SEQUENCE</scope>
    <source>
        <strain evidence="1">FR1p273A</strain>
    </source>
</reference>
<evidence type="ECO:0000313" key="2">
    <source>
        <dbReference type="Proteomes" id="UP001237843"/>
    </source>
</evidence>
<accession>A0AAW6VS07</accession>
<reference evidence="1" key="2">
    <citation type="submission" date="2023-02" db="EMBL/GenBank/DDBJ databases">
        <authorList>
            <person name="Concha-Toloza M."/>
            <person name="Lopez-Cantillo M."/>
            <person name="Molina-Mora J."/>
            <person name="Collado L."/>
        </authorList>
    </citation>
    <scope>NUCLEOTIDE SEQUENCE</scope>
    <source>
        <strain evidence="1">FR1p273A</strain>
    </source>
</reference>
<protein>
    <submittedName>
        <fullName evidence="1">Uncharacterized protein</fullName>
    </submittedName>
</protein>
<sequence>MKKVKELIQVPIDIFYDDFTVYESNERVAFNNFSENKRYIIEYQDNYSVLLYKLTMKDLIKIMEENLKEKYCSK</sequence>
<gene>
    <name evidence="1" type="ORF">PT520_10305</name>
</gene>
<dbReference type="Proteomes" id="UP001237843">
    <property type="component" value="Unassembled WGS sequence"/>
</dbReference>
<dbReference type="AlphaFoldDB" id="A0AAW6VS07"/>
<comment type="caution">
    <text evidence="1">The sequence shown here is derived from an EMBL/GenBank/DDBJ whole genome shotgun (WGS) entry which is preliminary data.</text>
</comment>
<name>A0AAW6VS07_9BACT</name>
<organism evidence="1 2">
    <name type="scientific">Aliarcobacter butzleri</name>
    <dbReference type="NCBI Taxonomy" id="28197"/>
    <lineage>
        <taxon>Bacteria</taxon>
        <taxon>Pseudomonadati</taxon>
        <taxon>Campylobacterota</taxon>
        <taxon>Epsilonproteobacteria</taxon>
        <taxon>Campylobacterales</taxon>
        <taxon>Arcobacteraceae</taxon>
        <taxon>Aliarcobacter</taxon>
    </lineage>
</organism>